<organism evidence="1 2">
    <name type="scientific">Caerostris extrusa</name>
    <name type="common">Bark spider</name>
    <name type="synonym">Caerostris bankana</name>
    <dbReference type="NCBI Taxonomy" id="172846"/>
    <lineage>
        <taxon>Eukaryota</taxon>
        <taxon>Metazoa</taxon>
        <taxon>Ecdysozoa</taxon>
        <taxon>Arthropoda</taxon>
        <taxon>Chelicerata</taxon>
        <taxon>Arachnida</taxon>
        <taxon>Araneae</taxon>
        <taxon>Araneomorphae</taxon>
        <taxon>Entelegynae</taxon>
        <taxon>Araneoidea</taxon>
        <taxon>Araneidae</taxon>
        <taxon>Caerostris</taxon>
    </lineage>
</organism>
<dbReference type="AlphaFoldDB" id="A0AAV4MKM4"/>
<comment type="caution">
    <text evidence="1">The sequence shown here is derived from an EMBL/GenBank/DDBJ whole genome shotgun (WGS) entry which is preliminary data.</text>
</comment>
<accession>A0AAV4MKM4</accession>
<protein>
    <submittedName>
        <fullName evidence="1">Uncharacterized protein</fullName>
    </submittedName>
</protein>
<gene>
    <name evidence="1" type="ORF">CEXT_125971</name>
</gene>
<dbReference type="EMBL" id="BPLR01002355">
    <property type="protein sequence ID" value="GIX72878.1"/>
    <property type="molecule type" value="Genomic_DNA"/>
</dbReference>
<evidence type="ECO:0000313" key="1">
    <source>
        <dbReference type="EMBL" id="GIX72878.1"/>
    </source>
</evidence>
<reference evidence="1 2" key="1">
    <citation type="submission" date="2021-06" db="EMBL/GenBank/DDBJ databases">
        <title>Caerostris extrusa draft genome.</title>
        <authorList>
            <person name="Kono N."/>
            <person name="Arakawa K."/>
        </authorList>
    </citation>
    <scope>NUCLEOTIDE SEQUENCE [LARGE SCALE GENOMIC DNA]</scope>
</reference>
<proteinExistence type="predicted"/>
<evidence type="ECO:0000313" key="2">
    <source>
        <dbReference type="Proteomes" id="UP001054945"/>
    </source>
</evidence>
<sequence>RRGENVPWWMCSTNNFPWDITPTTADGKKILAITIPWNIVENMENCHKKPG</sequence>
<feature type="non-terminal residue" evidence="1">
    <location>
        <position position="1"/>
    </location>
</feature>
<dbReference type="Proteomes" id="UP001054945">
    <property type="component" value="Unassembled WGS sequence"/>
</dbReference>
<keyword evidence="2" id="KW-1185">Reference proteome</keyword>
<name>A0AAV4MKM4_CAEEX</name>